<gene>
    <name evidence="9" type="primary">FBP1_6</name>
    <name evidence="9" type="ORF">LTR91_023380</name>
</gene>
<dbReference type="Gene3D" id="3.30.540.10">
    <property type="entry name" value="Fructose-1,6-Bisphosphatase, subunit A, domain 1"/>
    <property type="match status" value="1"/>
</dbReference>
<dbReference type="AlphaFoldDB" id="A0AAN6H2C8"/>
<dbReference type="GO" id="GO:0005829">
    <property type="term" value="C:cytosol"/>
    <property type="evidence" value="ECO:0007669"/>
    <property type="project" value="TreeGrafter"/>
</dbReference>
<keyword evidence="10" id="KW-1185">Reference proteome</keyword>
<dbReference type="GO" id="GO:0006000">
    <property type="term" value="P:fructose metabolic process"/>
    <property type="evidence" value="ECO:0007669"/>
    <property type="project" value="TreeGrafter"/>
</dbReference>
<dbReference type="Proteomes" id="UP001175353">
    <property type="component" value="Unassembled WGS sequence"/>
</dbReference>
<dbReference type="PANTHER" id="PTHR11556">
    <property type="entry name" value="FRUCTOSE-1,6-BISPHOSPHATASE-RELATED"/>
    <property type="match status" value="1"/>
</dbReference>
<evidence type="ECO:0000256" key="1">
    <source>
        <dbReference type="ARBA" id="ARBA00001273"/>
    </source>
</evidence>
<dbReference type="EC" id="3.1.3.11" evidence="3"/>
<dbReference type="SUPFAM" id="SSF56655">
    <property type="entry name" value="Carbohydrate phosphatase"/>
    <property type="match status" value="1"/>
</dbReference>
<comment type="pathway">
    <text evidence="6">Carbohydrate biosynthesis.</text>
</comment>
<evidence type="ECO:0000313" key="10">
    <source>
        <dbReference type="Proteomes" id="UP001175353"/>
    </source>
</evidence>
<dbReference type="InterPro" id="IPR028343">
    <property type="entry name" value="FBPtase"/>
</dbReference>
<sequence>MNGNGEGGAVGAEKINTDIVTLTRFLTEEQAKHKDASCRLLCHALQFSFKLIAYYIRRASLINLTGLAGSTNTTGDDQKKLDVIGNDLFIAAMKSSGIVRVLVSGEEEDVMDLMSTHRPATQSPATPSMEAAT</sequence>
<dbReference type="GO" id="GO:0006094">
    <property type="term" value="P:gluconeogenesis"/>
    <property type="evidence" value="ECO:0007669"/>
    <property type="project" value="TreeGrafter"/>
</dbReference>
<proteinExistence type="inferred from homology"/>
<comment type="caution">
    <text evidence="9">The sequence shown here is derived from an EMBL/GenBank/DDBJ whole genome shotgun (WGS) entry which is preliminary data.</text>
</comment>
<reference evidence="9" key="1">
    <citation type="submission" date="2023-06" db="EMBL/GenBank/DDBJ databases">
        <title>Black Yeasts Isolated from many extreme environments.</title>
        <authorList>
            <person name="Coleine C."/>
            <person name="Stajich J.E."/>
            <person name="Selbmann L."/>
        </authorList>
    </citation>
    <scope>NUCLEOTIDE SEQUENCE</scope>
    <source>
        <strain evidence="9">CCFEE 5200</strain>
    </source>
</reference>
<evidence type="ECO:0000313" key="9">
    <source>
        <dbReference type="EMBL" id="KAK0954316.1"/>
    </source>
</evidence>
<evidence type="ECO:0000256" key="5">
    <source>
        <dbReference type="ARBA" id="ARBA00022842"/>
    </source>
</evidence>
<dbReference type="InterPro" id="IPR033391">
    <property type="entry name" value="FBPase_N"/>
</dbReference>
<keyword evidence="7" id="KW-0119">Carbohydrate metabolism</keyword>
<evidence type="ECO:0000259" key="8">
    <source>
        <dbReference type="Pfam" id="PF00316"/>
    </source>
</evidence>
<organism evidence="9 10">
    <name type="scientific">Friedmanniomyces endolithicus</name>
    <dbReference type="NCBI Taxonomy" id="329885"/>
    <lineage>
        <taxon>Eukaryota</taxon>
        <taxon>Fungi</taxon>
        <taxon>Dikarya</taxon>
        <taxon>Ascomycota</taxon>
        <taxon>Pezizomycotina</taxon>
        <taxon>Dothideomycetes</taxon>
        <taxon>Dothideomycetidae</taxon>
        <taxon>Mycosphaerellales</taxon>
        <taxon>Teratosphaeriaceae</taxon>
        <taxon>Friedmanniomyces</taxon>
    </lineage>
</organism>
<dbReference type="GO" id="GO:0005986">
    <property type="term" value="P:sucrose biosynthetic process"/>
    <property type="evidence" value="ECO:0007669"/>
    <property type="project" value="TreeGrafter"/>
</dbReference>
<keyword evidence="5" id="KW-0460">Magnesium</keyword>
<comment type="similarity">
    <text evidence="7">Belongs to the FBPase class 1 family.</text>
</comment>
<dbReference type="GO" id="GO:0030388">
    <property type="term" value="P:fructose 1,6-bisphosphate metabolic process"/>
    <property type="evidence" value="ECO:0007669"/>
    <property type="project" value="TreeGrafter"/>
</dbReference>
<dbReference type="EMBL" id="JAUJLE010000511">
    <property type="protein sequence ID" value="KAK0954316.1"/>
    <property type="molecule type" value="Genomic_DNA"/>
</dbReference>
<dbReference type="GO" id="GO:0006002">
    <property type="term" value="P:fructose 6-phosphate metabolic process"/>
    <property type="evidence" value="ECO:0007669"/>
    <property type="project" value="TreeGrafter"/>
</dbReference>
<evidence type="ECO:0000256" key="2">
    <source>
        <dbReference type="ARBA" id="ARBA00011881"/>
    </source>
</evidence>
<dbReference type="GO" id="GO:0042132">
    <property type="term" value="F:fructose 1,6-bisphosphate 1-phosphatase activity"/>
    <property type="evidence" value="ECO:0007669"/>
    <property type="project" value="UniProtKB-EC"/>
</dbReference>
<accession>A0AAN6H2C8</accession>
<keyword evidence="7 9" id="KW-0378">Hydrolase</keyword>
<comment type="catalytic activity">
    <reaction evidence="1">
        <text>beta-D-fructose 1,6-bisphosphate + H2O = beta-D-fructose 6-phosphate + phosphate</text>
        <dbReference type="Rhea" id="RHEA:11064"/>
        <dbReference type="ChEBI" id="CHEBI:15377"/>
        <dbReference type="ChEBI" id="CHEBI:32966"/>
        <dbReference type="ChEBI" id="CHEBI:43474"/>
        <dbReference type="ChEBI" id="CHEBI:57634"/>
        <dbReference type="EC" id="3.1.3.11"/>
    </reaction>
</comment>
<dbReference type="PRINTS" id="PR00115">
    <property type="entry name" value="F16BPHPHTASE"/>
</dbReference>
<comment type="subunit">
    <text evidence="2">Homotetramer.</text>
</comment>
<evidence type="ECO:0000256" key="3">
    <source>
        <dbReference type="ARBA" id="ARBA00013093"/>
    </source>
</evidence>
<dbReference type="GO" id="GO:0046872">
    <property type="term" value="F:metal ion binding"/>
    <property type="evidence" value="ECO:0007669"/>
    <property type="project" value="UniProtKB-KW"/>
</dbReference>
<evidence type="ECO:0000256" key="7">
    <source>
        <dbReference type="RuleBase" id="RU000508"/>
    </source>
</evidence>
<evidence type="ECO:0000256" key="4">
    <source>
        <dbReference type="ARBA" id="ARBA00022723"/>
    </source>
</evidence>
<keyword evidence="4" id="KW-0479">Metal-binding</keyword>
<evidence type="ECO:0000256" key="6">
    <source>
        <dbReference type="ARBA" id="ARBA00024331"/>
    </source>
</evidence>
<feature type="domain" description="Fructose-1-6-bisphosphatase class I N-terminal" evidence="8">
    <location>
        <begin position="21"/>
        <end position="115"/>
    </location>
</feature>
<dbReference type="PANTHER" id="PTHR11556:SF1">
    <property type="entry name" value="FRUCTOSE-BISPHOSPHATASE"/>
    <property type="match status" value="1"/>
</dbReference>
<dbReference type="Pfam" id="PF00316">
    <property type="entry name" value="FBPase"/>
    <property type="match status" value="1"/>
</dbReference>
<protein>
    <recommendedName>
        <fullName evidence="3">fructose-bisphosphatase</fullName>
        <ecNumber evidence="3">3.1.3.11</ecNumber>
    </recommendedName>
</protein>
<name>A0AAN6H2C8_9PEZI</name>
<dbReference type="InterPro" id="IPR000146">
    <property type="entry name" value="FBPase_class-1"/>
</dbReference>